<gene>
    <name evidence="2" type="ORF">Maut_00595</name>
    <name evidence="3" type="ORF">MTAT_26390</name>
</gene>
<evidence type="ECO:0000313" key="3">
    <source>
        <dbReference type="EMBL" id="TYL08975.1"/>
    </source>
</evidence>
<keyword evidence="5" id="KW-1185">Reference proteome</keyword>
<dbReference type="EMBL" id="VCDX01000013">
    <property type="protein sequence ID" value="TYL08975.1"/>
    <property type="molecule type" value="Genomic_DNA"/>
</dbReference>
<reference evidence="3 5" key="2">
    <citation type="submission" date="2019-05" db="EMBL/GenBank/DDBJ databases">
        <title>Genome sequence of Moorella thermoacetica ATCC 33924.</title>
        <authorList>
            <person name="Poehlein A."/>
            <person name="Bengelsdorf F.R."/>
            <person name="Duerre P."/>
            <person name="Daniel R."/>
        </authorList>
    </citation>
    <scope>NUCLEOTIDE SEQUENCE [LARGE SCALE GENOMIC DNA]</scope>
    <source>
        <strain evidence="3 5">ATCC 33924</strain>
    </source>
</reference>
<dbReference type="Gene3D" id="3.40.50.300">
    <property type="entry name" value="P-loop containing nucleotide triphosphate hydrolases"/>
    <property type="match status" value="2"/>
</dbReference>
<dbReference type="CDD" id="cd01127">
    <property type="entry name" value="TrwB_TraG_TraD_VirD4"/>
    <property type="match status" value="1"/>
</dbReference>
<name>A0AAC9HG56_NEOTH</name>
<dbReference type="PANTHER" id="PTHR30121">
    <property type="entry name" value="UNCHARACTERIZED PROTEIN YJGR-RELATED"/>
    <property type="match status" value="1"/>
</dbReference>
<dbReference type="EMBL" id="CP017019">
    <property type="protein sequence ID" value="AOQ23058.1"/>
    <property type="molecule type" value="Genomic_DNA"/>
</dbReference>
<dbReference type="Proteomes" id="UP000322283">
    <property type="component" value="Unassembled WGS sequence"/>
</dbReference>
<evidence type="ECO:0000313" key="2">
    <source>
        <dbReference type="EMBL" id="AOQ23058.1"/>
    </source>
</evidence>
<feature type="compositionally biased region" description="Gly residues" evidence="1">
    <location>
        <begin position="449"/>
        <end position="459"/>
    </location>
</feature>
<dbReference type="AlphaFoldDB" id="A0AAC9HG56"/>
<reference evidence="2 4" key="1">
    <citation type="submission" date="2016-08" db="EMBL/GenBank/DDBJ databases">
        <title>Moorella thermoacetica DSM 103132.</title>
        <authorList>
            <person name="Jendresen C.B."/>
            <person name="Redl S.M."/>
            <person name="Jensen T.O."/>
            <person name="Nielsen A.T."/>
        </authorList>
    </citation>
    <scope>NUCLEOTIDE SEQUENCE [LARGE SCALE GENOMIC DNA]</scope>
    <source>
        <strain evidence="2 4">DSM 103132</strain>
    </source>
</reference>
<proteinExistence type="predicted"/>
<dbReference type="SUPFAM" id="SSF52540">
    <property type="entry name" value="P-loop containing nucleoside triphosphate hydrolases"/>
    <property type="match status" value="1"/>
</dbReference>
<protein>
    <submittedName>
        <fullName evidence="2">AAA-like domain protein</fullName>
    </submittedName>
</protein>
<feature type="region of interest" description="Disordered" evidence="1">
    <location>
        <begin position="441"/>
        <end position="480"/>
    </location>
</feature>
<accession>A0AAC9HG56</accession>
<organism evidence="2 4">
    <name type="scientific">Neomoorella thermoacetica</name>
    <name type="common">Clostridium thermoaceticum</name>
    <dbReference type="NCBI Taxonomy" id="1525"/>
    <lineage>
        <taxon>Bacteria</taxon>
        <taxon>Bacillati</taxon>
        <taxon>Bacillota</taxon>
        <taxon>Clostridia</taxon>
        <taxon>Neomoorellales</taxon>
        <taxon>Neomoorellaceae</taxon>
        <taxon>Neomoorella</taxon>
    </lineage>
</organism>
<sequence length="509" mass="54641">MRIRFGLSDHAEKLDQPIYFPMEHFMKHAFICGKTGSGKTVTLLNWCLSMAENLARDPDRAAGFTFIDPHGDAVNDLLERLPDGVADRVHVLHFRDTDRPRGFNLLEAPPGLEEVTVGAFVDMLRDLFPMGTGYRMEHILKNALLTLARVGGQTILSLEPLLSSESLRAATLPKIANDPVLRSFWENQFPAFAKKAGETLGPIWNKLGAFATYPRVRRVVGQPKSTVDPLRVMDEGHILLVDLSGAGEDVTPLMGGALVNRFHFSALSRAGRSREGRRPHVLIADEVHNYATRVMANILSEDRKFGLGFVIATQYLERIPEDVLEGILGNVGTMVVLYVEEENARRLVKYFPGFTTADLVQRKALHAAVHTTAVGSPVVFTMRNPIPPPGDKEKARRLLALSDQRDGVPAGRVDAYVARLFALAHGGTGGEAAAGAPVPAAAGDAAAGKGSGGAAGRGAAGKHRPGAGDDSGGSGQGHVHTVDPVAKLFCKTAAGRPALFRGRDESGGK</sequence>
<evidence type="ECO:0000313" key="4">
    <source>
        <dbReference type="Proteomes" id="UP000094598"/>
    </source>
</evidence>
<evidence type="ECO:0000256" key="1">
    <source>
        <dbReference type="SAM" id="MobiDB-lite"/>
    </source>
</evidence>
<dbReference type="RefSeq" id="WP_069588251.1">
    <property type="nucleotide sequence ID" value="NZ_CP017019.1"/>
</dbReference>
<dbReference type="InterPro" id="IPR027417">
    <property type="entry name" value="P-loop_NTPase"/>
</dbReference>
<evidence type="ECO:0000313" key="5">
    <source>
        <dbReference type="Proteomes" id="UP000322283"/>
    </source>
</evidence>
<dbReference type="InterPro" id="IPR051162">
    <property type="entry name" value="T4SS_component"/>
</dbReference>
<dbReference type="PANTHER" id="PTHR30121:SF6">
    <property type="entry name" value="SLR6007 PROTEIN"/>
    <property type="match status" value="1"/>
</dbReference>
<dbReference type="Proteomes" id="UP000094598">
    <property type="component" value="Chromosome"/>
</dbReference>